<dbReference type="InterPro" id="IPR041080">
    <property type="entry name" value="YcaO_C"/>
</dbReference>
<name>A0A2R8CIW3_9GAMM</name>
<reference evidence="3" key="1">
    <citation type="submission" date="2018-03" db="EMBL/GenBank/DDBJ databases">
        <authorList>
            <person name="Navarro De La Torre S."/>
        </authorList>
    </citation>
    <scope>NUCLEOTIDE SEQUENCE [LARGE SCALE GENOMIC DNA]</scope>
    <source>
        <strain evidence="3">EAod3</strain>
    </source>
</reference>
<evidence type="ECO:0000313" key="2">
    <source>
        <dbReference type="EMBL" id="SPJ32826.1"/>
    </source>
</evidence>
<keyword evidence="3" id="KW-1185">Reference proteome</keyword>
<evidence type="ECO:0000313" key="3">
    <source>
        <dbReference type="Proteomes" id="UP000244934"/>
    </source>
</evidence>
<accession>A0A2R8CIW3</accession>
<protein>
    <recommendedName>
        <fullName evidence="1">YcaO cyclodehydratase C-terminal domain-containing protein</fullName>
    </recommendedName>
</protein>
<dbReference type="AlphaFoldDB" id="A0A2R8CIW3"/>
<dbReference type="Pfam" id="PF18381">
    <property type="entry name" value="YcaO_C"/>
    <property type="match status" value="1"/>
</dbReference>
<dbReference type="Proteomes" id="UP000244934">
    <property type="component" value="Unassembled WGS sequence"/>
</dbReference>
<organism evidence="2 3">
    <name type="scientific">Kushneria phyllosphaerae</name>
    <dbReference type="NCBI Taxonomy" id="2100822"/>
    <lineage>
        <taxon>Bacteria</taxon>
        <taxon>Pseudomonadati</taxon>
        <taxon>Pseudomonadota</taxon>
        <taxon>Gammaproteobacteria</taxon>
        <taxon>Oceanospirillales</taxon>
        <taxon>Halomonadaceae</taxon>
        <taxon>Kushneria</taxon>
    </lineage>
</organism>
<proteinExistence type="predicted"/>
<sequence length="98" mass="11424">MFLQFNDNTRDRGLFYQALTAVLEIAIDDELEFEDYYKNLSRMFGEEKILAAVGSVNGDVRFYGLTETGMQLEGIDRHQRLITSYQKLHAWRVANAKR</sequence>
<gene>
    <name evidence="2" type="ORF">KSP9073_00827</name>
</gene>
<evidence type="ECO:0000259" key="1">
    <source>
        <dbReference type="Pfam" id="PF18381"/>
    </source>
</evidence>
<dbReference type="EMBL" id="ONZI01000001">
    <property type="protein sequence ID" value="SPJ32826.1"/>
    <property type="molecule type" value="Genomic_DNA"/>
</dbReference>
<feature type="domain" description="YcaO cyclodehydratase C-terminal" evidence="1">
    <location>
        <begin position="1"/>
        <end position="92"/>
    </location>
</feature>